<dbReference type="GO" id="GO:0016747">
    <property type="term" value="F:acyltransferase activity, transferring groups other than amino-acyl groups"/>
    <property type="evidence" value="ECO:0007669"/>
    <property type="project" value="InterPro"/>
</dbReference>
<protein>
    <submittedName>
        <fullName evidence="4">Acetyltransferase</fullName>
    </submittedName>
</protein>
<name>A0A0P6Z1X5_9CHLR</name>
<dbReference type="PATRIC" id="fig|70996.4.peg.1085"/>
<dbReference type="InterPro" id="IPR016181">
    <property type="entry name" value="Acyl_CoA_acyltransferase"/>
</dbReference>
<dbReference type="PANTHER" id="PTHR43877:SF2">
    <property type="entry name" value="AMINOALKYLPHOSPHONATE N-ACETYLTRANSFERASE-RELATED"/>
    <property type="match status" value="1"/>
</dbReference>
<keyword evidence="5" id="KW-1185">Reference proteome</keyword>
<evidence type="ECO:0000259" key="3">
    <source>
        <dbReference type="PROSITE" id="PS51186"/>
    </source>
</evidence>
<proteinExistence type="predicted"/>
<dbReference type="Pfam" id="PF00583">
    <property type="entry name" value="Acetyltransf_1"/>
    <property type="match status" value="1"/>
</dbReference>
<dbReference type="EMBL" id="LGKP01000007">
    <property type="protein sequence ID" value="KPL91129.1"/>
    <property type="molecule type" value="Genomic_DNA"/>
</dbReference>
<dbReference type="PROSITE" id="PS51186">
    <property type="entry name" value="GNAT"/>
    <property type="match status" value="1"/>
</dbReference>
<dbReference type="STRING" id="70996.SE18_02980"/>
<sequence length="146" mass="16565">MQIIQAGLDELERLVPLFDGYRQFYRQASDRAAARAFLHDRLSKSESIIFLAQTPEAGLGFCQLYPSFSSVSMQRIWILNDLFVAEHARGQGVASGLLNASRDWAISTKSKGLVLETEVTNVQAQRLYEQHGWQKTVDEYFYSLSV</sequence>
<accession>A0A0P6Z1X5</accession>
<gene>
    <name evidence="4" type="ORF">SE18_02980</name>
</gene>
<keyword evidence="1 4" id="KW-0808">Transferase</keyword>
<comment type="caution">
    <text evidence="4">The sequence shown here is derived from an EMBL/GenBank/DDBJ whole genome shotgun (WGS) entry which is preliminary data.</text>
</comment>
<evidence type="ECO:0000256" key="1">
    <source>
        <dbReference type="ARBA" id="ARBA00022679"/>
    </source>
</evidence>
<dbReference type="Proteomes" id="UP000050277">
    <property type="component" value="Unassembled WGS sequence"/>
</dbReference>
<dbReference type="InterPro" id="IPR000182">
    <property type="entry name" value="GNAT_dom"/>
</dbReference>
<dbReference type="PANTHER" id="PTHR43877">
    <property type="entry name" value="AMINOALKYLPHOSPHONATE N-ACETYLTRANSFERASE-RELATED-RELATED"/>
    <property type="match status" value="1"/>
</dbReference>
<evidence type="ECO:0000313" key="4">
    <source>
        <dbReference type="EMBL" id="KPL91129.1"/>
    </source>
</evidence>
<organism evidence="4 5">
    <name type="scientific">Herpetosiphon geysericola</name>
    <dbReference type="NCBI Taxonomy" id="70996"/>
    <lineage>
        <taxon>Bacteria</taxon>
        <taxon>Bacillati</taxon>
        <taxon>Chloroflexota</taxon>
        <taxon>Chloroflexia</taxon>
        <taxon>Herpetosiphonales</taxon>
        <taxon>Herpetosiphonaceae</taxon>
        <taxon>Herpetosiphon</taxon>
    </lineage>
</organism>
<dbReference type="SUPFAM" id="SSF55729">
    <property type="entry name" value="Acyl-CoA N-acyltransferases (Nat)"/>
    <property type="match status" value="1"/>
</dbReference>
<dbReference type="InterPro" id="IPR050832">
    <property type="entry name" value="Bact_Acetyltransf"/>
</dbReference>
<dbReference type="AlphaFoldDB" id="A0A0P6Z1X5"/>
<reference evidence="4 5" key="1">
    <citation type="submission" date="2015-07" db="EMBL/GenBank/DDBJ databases">
        <title>Whole genome sequence of Herpetosiphon geysericola DSM 7119.</title>
        <authorList>
            <person name="Hemp J."/>
            <person name="Ward L.M."/>
            <person name="Pace L.A."/>
            <person name="Fischer W.W."/>
        </authorList>
    </citation>
    <scope>NUCLEOTIDE SEQUENCE [LARGE SCALE GENOMIC DNA]</scope>
    <source>
        <strain evidence="4 5">DSM 7119</strain>
    </source>
</reference>
<dbReference type="CDD" id="cd04301">
    <property type="entry name" value="NAT_SF"/>
    <property type="match status" value="1"/>
</dbReference>
<keyword evidence="2" id="KW-0012">Acyltransferase</keyword>
<evidence type="ECO:0000313" key="5">
    <source>
        <dbReference type="Proteomes" id="UP000050277"/>
    </source>
</evidence>
<feature type="domain" description="N-acetyltransferase" evidence="3">
    <location>
        <begin position="1"/>
        <end position="146"/>
    </location>
</feature>
<dbReference type="RefSeq" id="WP_054532935.1">
    <property type="nucleotide sequence ID" value="NZ_LGKP01000007.1"/>
</dbReference>
<dbReference type="Gene3D" id="3.40.630.30">
    <property type="match status" value="1"/>
</dbReference>
<dbReference type="OrthoDB" id="9792929at2"/>
<evidence type="ECO:0000256" key="2">
    <source>
        <dbReference type="ARBA" id="ARBA00023315"/>
    </source>
</evidence>